<dbReference type="Proteomes" id="UP000504724">
    <property type="component" value="Chromosome"/>
</dbReference>
<sequence length="289" mass="32284">MVALIQILSMLPLSAVRLLGKGMGTLFYWLPSHARFLAQCNLRAVYPQRSEQEHKKLLKATLQHNAQSILELGAMWRWPKEKVENSVREVKGQELLDAAYAKGKGVLLLGPHIGNWEVAGSYISMNYPSTIMYRPPNLQGLEKSMRAARTRFGATLVPTDLRGIRQIIKALKENQLSAILPDQDAGKNGVHAPFMGVPARTMTLVSKLLQKSEAECLYLIALRHPQGGFVLHILPADRQALAAEDPLAAASALNQGIETCIRLAPEQYLWTYRRFRGQPEGAPNIYRKR</sequence>
<dbReference type="AlphaFoldDB" id="A0A7D4SZ07"/>
<evidence type="ECO:0000256" key="3">
    <source>
        <dbReference type="ARBA" id="ARBA00022519"/>
    </source>
</evidence>
<dbReference type="GO" id="GO:0016746">
    <property type="term" value="F:acyltransferase activity"/>
    <property type="evidence" value="ECO:0007669"/>
    <property type="project" value="UniProtKB-KW"/>
</dbReference>
<dbReference type="CDD" id="cd07984">
    <property type="entry name" value="LPLAT_LABLAT-like"/>
    <property type="match status" value="1"/>
</dbReference>
<reference evidence="7 8" key="1">
    <citation type="submission" date="2020-05" db="EMBL/GenBank/DDBJ databases">
        <title>Thiomicrorhabdus sediminis sp.nov. and Thiomicrorhabdus xiamenensis sp.nov., novel sulfur-oxidizing bacteria isolated from coastal sediment.</title>
        <authorList>
            <person name="Liu X."/>
        </authorList>
    </citation>
    <scope>NUCLEOTIDE SEQUENCE [LARGE SCALE GENOMIC DNA]</scope>
    <source>
        <strain evidence="7 8">G2</strain>
    </source>
</reference>
<name>A0A7D4SZ07_9GAMM</name>
<evidence type="ECO:0000313" key="8">
    <source>
        <dbReference type="Proteomes" id="UP000504724"/>
    </source>
</evidence>
<dbReference type="PANTHER" id="PTHR30606">
    <property type="entry name" value="LIPID A BIOSYNTHESIS LAUROYL ACYLTRANSFERASE"/>
    <property type="match status" value="1"/>
</dbReference>
<keyword evidence="4 7" id="KW-0808">Transferase</keyword>
<dbReference type="Pfam" id="PF03279">
    <property type="entry name" value="Lip_A_acyltrans"/>
    <property type="match status" value="1"/>
</dbReference>
<evidence type="ECO:0000256" key="2">
    <source>
        <dbReference type="ARBA" id="ARBA00022475"/>
    </source>
</evidence>
<accession>A0A7D4SZ07</accession>
<dbReference type="EMBL" id="CP054020">
    <property type="protein sequence ID" value="QKI88302.1"/>
    <property type="molecule type" value="Genomic_DNA"/>
</dbReference>
<comment type="subcellular location">
    <subcellularLocation>
        <location evidence="1">Cell inner membrane</location>
    </subcellularLocation>
</comment>
<dbReference type="PIRSF" id="PIRSF026649">
    <property type="entry name" value="MsbB"/>
    <property type="match status" value="1"/>
</dbReference>
<keyword evidence="5" id="KW-0472">Membrane</keyword>
<keyword evidence="8" id="KW-1185">Reference proteome</keyword>
<organism evidence="7 8">
    <name type="scientific">Thiomicrorhabdus xiamenensis</name>
    <dbReference type="NCBI Taxonomy" id="2739063"/>
    <lineage>
        <taxon>Bacteria</taxon>
        <taxon>Pseudomonadati</taxon>
        <taxon>Pseudomonadota</taxon>
        <taxon>Gammaproteobacteria</taxon>
        <taxon>Thiotrichales</taxon>
        <taxon>Piscirickettsiaceae</taxon>
        <taxon>Thiomicrorhabdus</taxon>
    </lineage>
</organism>
<gene>
    <name evidence="7" type="ORF">HQN79_01270</name>
</gene>
<proteinExistence type="predicted"/>
<evidence type="ECO:0000313" key="7">
    <source>
        <dbReference type="EMBL" id="QKI88302.1"/>
    </source>
</evidence>
<evidence type="ECO:0000256" key="4">
    <source>
        <dbReference type="ARBA" id="ARBA00022679"/>
    </source>
</evidence>
<keyword evidence="6 7" id="KW-0012">Acyltransferase</keyword>
<evidence type="ECO:0000256" key="6">
    <source>
        <dbReference type="ARBA" id="ARBA00023315"/>
    </source>
</evidence>
<evidence type="ECO:0000256" key="1">
    <source>
        <dbReference type="ARBA" id="ARBA00004533"/>
    </source>
</evidence>
<protein>
    <submittedName>
        <fullName evidence="7">Lysophospholipid acyltransferase family protein</fullName>
    </submittedName>
</protein>
<dbReference type="InterPro" id="IPR004960">
    <property type="entry name" value="LipA_acyltrans"/>
</dbReference>
<dbReference type="KEGG" id="txa:HQN79_01270"/>
<dbReference type="GO" id="GO:0009247">
    <property type="term" value="P:glycolipid biosynthetic process"/>
    <property type="evidence" value="ECO:0007669"/>
    <property type="project" value="UniProtKB-ARBA"/>
</dbReference>
<dbReference type="GO" id="GO:0005886">
    <property type="term" value="C:plasma membrane"/>
    <property type="evidence" value="ECO:0007669"/>
    <property type="project" value="UniProtKB-SubCell"/>
</dbReference>
<keyword evidence="3" id="KW-0997">Cell inner membrane</keyword>
<evidence type="ECO:0000256" key="5">
    <source>
        <dbReference type="ARBA" id="ARBA00023136"/>
    </source>
</evidence>
<keyword evidence="2" id="KW-1003">Cell membrane</keyword>
<dbReference type="PANTHER" id="PTHR30606:SF10">
    <property type="entry name" value="PHOSPHATIDYLINOSITOL MANNOSIDE ACYLTRANSFERASE"/>
    <property type="match status" value="1"/>
</dbReference>